<gene>
    <name evidence="1" type="ORF">OMM_04680</name>
</gene>
<comment type="caution">
    <text evidence="1">The sequence shown here is derived from an EMBL/GenBank/DDBJ whole genome shotgun (WGS) entry which is preliminary data.</text>
</comment>
<reference evidence="2" key="1">
    <citation type="submission" date="2012-11" db="EMBL/GenBank/DDBJ databases">
        <authorList>
            <person name="Lucero-Rivera Y.E."/>
            <person name="Tovar-Ramirez D."/>
        </authorList>
    </citation>
    <scope>NUCLEOTIDE SEQUENCE [LARGE SCALE GENOMIC DNA]</scope>
    <source>
        <strain evidence="2">Araruama</strain>
    </source>
</reference>
<sequence length="212" mass="24104">MPISFTLVSDTILHNEFGYCATDVNTLKKYLGKGVKVLKAFAKAGQVESFVGKWGLKKPLETCFLAGSCFLLDISNAELSQLNELNKFGIGEKTNEGFGKCIFALQTTDELTELNIDNDYYELDEPEVPVPDKTKEIIKILIQNYIIKQSSSMAFSDQYRFKNLPTKSFINKLESIAKKGNSFEFKDNIKELLKRDFSKNNCNYVKIIMKPY</sequence>
<protein>
    <submittedName>
        <fullName evidence="1">Uncharacterized protein</fullName>
    </submittedName>
</protein>
<dbReference type="Proteomes" id="UP000189670">
    <property type="component" value="Unassembled WGS sequence"/>
</dbReference>
<evidence type="ECO:0000313" key="1">
    <source>
        <dbReference type="EMBL" id="ETR68229.1"/>
    </source>
</evidence>
<dbReference type="AlphaFoldDB" id="A0A1V1P039"/>
<proteinExistence type="predicted"/>
<name>A0A1V1P039_9BACT</name>
<organism evidence="1 2">
    <name type="scientific">Candidatus Magnetoglobus multicellularis str. Araruama</name>
    <dbReference type="NCBI Taxonomy" id="890399"/>
    <lineage>
        <taxon>Bacteria</taxon>
        <taxon>Pseudomonadati</taxon>
        <taxon>Thermodesulfobacteriota</taxon>
        <taxon>Desulfobacteria</taxon>
        <taxon>Desulfobacterales</taxon>
        <taxon>Desulfobacteraceae</taxon>
        <taxon>Candidatus Magnetoglobus</taxon>
    </lineage>
</organism>
<dbReference type="EMBL" id="ATBP01001024">
    <property type="protein sequence ID" value="ETR68229.1"/>
    <property type="molecule type" value="Genomic_DNA"/>
</dbReference>
<accession>A0A1V1P039</accession>
<evidence type="ECO:0000313" key="2">
    <source>
        <dbReference type="Proteomes" id="UP000189670"/>
    </source>
</evidence>